<gene>
    <name evidence="14" type="primary">ispDF</name>
    <name evidence="16" type="ORF">JCR33_02045</name>
</gene>
<dbReference type="HAMAP" id="MF_00107">
    <property type="entry name" value="IspF"/>
    <property type="match status" value="1"/>
</dbReference>
<feature type="domain" description="2-C-methyl-D-erythritol 2,4-cyclodiphosphate synthase" evidence="15">
    <location>
        <begin position="222"/>
        <end position="372"/>
    </location>
</feature>
<dbReference type="GO" id="GO:0019288">
    <property type="term" value="P:isopentenyl diphosphate biosynthetic process, methylerythritol 4-phosphate pathway"/>
    <property type="evidence" value="ECO:0007669"/>
    <property type="project" value="UniProtKB-UniRule"/>
</dbReference>
<dbReference type="SUPFAM" id="SSF53448">
    <property type="entry name" value="Nucleotide-diphospho-sugar transferases"/>
    <property type="match status" value="1"/>
</dbReference>
<evidence type="ECO:0000256" key="14">
    <source>
        <dbReference type="HAMAP-Rule" id="MF_01520"/>
    </source>
</evidence>
<dbReference type="InterPro" id="IPR034683">
    <property type="entry name" value="IspD/TarI"/>
</dbReference>
<feature type="binding site" evidence="14">
    <location>
        <position position="261"/>
    </location>
    <ligand>
        <name>a divalent metal cation</name>
        <dbReference type="ChEBI" id="CHEBI:60240"/>
    </ligand>
</feature>
<dbReference type="GO" id="GO:0046872">
    <property type="term" value="F:metal ion binding"/>
    <property type="evidence" value="ECO:0007669"/>
    <property type="project" value="UniProtKB-KW"/>
</dbReference>
<dbReference type="SUPFAM" id="SSF69765">
    <property type="entry name" value="IpsF-like"/>
    <property type="match status" value="1"/>
</dbReference>
<evidence type="ECO:0000256" key="5">
    <source>
        <dbReference type="ARBA" id="ARBA00004787"/>
    </source>
</evidence>
<keyword evidence="13 14" id="KW-0511">Multifunctional enzyme</keyword>
<feature type="region of interest" description="2-C-methyl-D-erythritol 4-phosphate cytidylyltransferase" evidence="14">
    <location>
        <begin position="1"/>
        <end position="221"/>
    </location>
</feature>
<feature type="binding site" evidence="14">
    <location>
        <begin position="253"/>
        <end position="254"/>
    </location>
    <ligand>
        <name>4-CDP-2-C-methyl-D-erythritol 2-phosphate</name>
        <dbReference type="ChEBI" id="CHEBI:57919"/>
    </ligand>
</feature>
<comment type="similarity">
    <text evidence="6">Belongs to the IspF family.</text>
</comment>
<comment type="function">
    <text evidence="14">Bifunctional enzyme that catalyzes the formation of 4-diphosphocytidyl-2-C-methyl-D-erythritol from CTP and 2-C-methyl-D-erythritol 4-phosphate (MEP) (IspD), and catalyzes the conversion of 4-diphosphocytidyl-2-C-methyl-D-erythritol 2-phosphate (CDP-ME2P) to 2-C-methyl-D-erythritol 2,4-cyclodiphosphate (ME-CPP) with a corresponding release of cytidine 5-monophosphate (CMP) (IspF).</text>
</comment>
<dbReference type="PROSITE" id="PS01295">
    <property type="entry name" value="ISPD"/>
    <property type="match status" value="1"/>
</dbReference>
<evidence type="ECO:0000256" key="6">
    <source>
        <dbReference type="ARBA" id="ARBA00008480"/>
    </source>
</evidence>
<dbReference type="Proteomes" id="UP000609531">
    <property type="component" value="Unassembled WGS sequence"/>
</dbReference>
<feature type="binding site" evidence="14">
    <location>
        <begin position="227"/>
        <end position="229"/>
    </location>
    <ligand>
        <name>4-CDP-2-C-methyl-D-erythritol 2-phosphate</name>
        <dbReference type="ChEBI" id="CHEBI:57919"/>
    </ligand>
</feature>
<keyword evidence="11 14" id="KW-0414">Isoprene biosynthesis</keyword>
<feature type="site" description="Positions MEP for the nucleophilic attack" evidence="14">
    <location>
        <position position="205"/>
    </location>
</feature>
<dbReference type="RefSeq" id="WP_198880554.1">
    <property type="nucleotide sequence ID" value="NZ_JAEKJA010000001.1"/>
</dbReference>
<dbReference type="PANTHER" id="PTHR43181">
    <property type="entry name" value="2-C-METHYL-D-ERYTHRITOL 2,4-CYCLODIPHOSPHATE SYNTHASE, CHLOROPLASTIC"/>
    <property type="match status" value="1"/>
</dbReference>
<reference evidence="16" key="1">
    <citation type="submission" date="2020-12" db="EMBL/GenBank/DDBJ databases">
        <title>Bacterial taxonomy.</title>
        <authorList>
            <person name="Pan X."/>
        </authorList>
    </citation>
    <scope>NUCLEOTIDE SEQUENCE</scope>
    <source>
        <strain evidence="16">B2012</strain>
    </source>
</reference>
<evidence type="ECO:0000256" key="2">
    <source>
        <dbReference type="ARBA" id="ARBA00001282"/>
    </source>
</evidence>
<feature type="binding site" evidence="14">
    <location>
        <begin position="350"/>
        <end position="353"/>
    </location>
    <ligand>
        <name>4-CDP-2-C-methyl-D-erythritol 2-phosphate</name>
        <dbReference type="ChEBI" id="CHEBI:57919"/>
    </ligand>
</feature>
<feature type="region of interest" description="2-C-methyl-D-erythritol 2,4-cyclodiphosphate synthase" evidence="14">
    <location>
        <begin position="221"/>
        <end position="375"/>
    </location>
</feature>
<comment type="similarity">
    <text evidence="7">Belongs to the IspD/TarI cytidylyltransferase family. IspD subfamily.</text>
</comment>
<dbReference type="InterPro" id="IPR029044">
    <property type="entry name" value="Nucleotide-diphossugar_trans"/>
</dbReference>
<evidence type="ECO:0000256" key="11">
    <source>
        <dbReference type="ARBA" id="ARBA00023229"/>
    </source>
</evidence>
<dbReference type="NCBIfam" id="TIGR00151">
    <property type="entry name" value="ispF"/>
    <property type="match status" value="1"/>
</dbReference>
<feature type="binding site" evidence="14">
    <location>
        <position position="357"/>
    </location>
    <ligand>
        <name>4-CDP-2-C-methyl-D-erythritol 2-phosphate</name>
        <dbReference type="ChEBI" id="CHEBI:57919"/>
    </ligand>
</feature>
<organism evidence="16 17">
    <name type="scientific">Acuticoccus mangrovi</name>
    <dbReference type="NCBI Taxonomy" id="2796142"/>
    <lineage>
        <taxon>Bacteria</taxon>
        <taxon>Pseudomonadati</taxon>
        <taxon>Pseudomonadota</taxon>
        <taxon>Alphaproteobacteria</taxon>
        <taxon>Hyphomicrobiales</taxon>
        <taxon>Amorphaceae</taxon>
        <taxon>Acuticoccus</taxon>
    </lineage>
</organism>
<comment type="catalytic activity">
    <reaction evidence="2 14">
        <text>2-C-methyl-D-erythritol 4-phosphate + CTP + H(+) = 4-CDP-2-C-methyl-D-erythritol + diphosphate</text>
        <dbReference type="Rhea" id="RHEA:13429"/>
        <dbReference type="ChEBI" id="CHEBI:15378"/>
        <dbReference type="ChEBI" id="CHEBI:33019"/>
        <dbReference type="ChEBI" id="CHEBI:37563"/>
        <dbReference type="ChEBI" id="CHEBI:57823"/>
        <dbReference type="ChEBI" id="CHEBI:58262"/>
        <dbReference type="EC" id="2.7.7.60"/>
    </reaction>
</comment>
<evidence type="ECO:0000256" key="7">
    <source>
        <dbReference type="ARBA" id="ARBA00009789"/>
    </source>
</evidence>
<evidence type="ECO:0000313" key="17">
    <source>
        <dbReference type="Proteomes" id="UP000609531"/>
    </source>
</evidence>
<comment type="pathway">
    <text evidence="5 14">Isoprenoid biosynthesis; isopentenyl diphosphate biosynthesis via DXP pathway; isopentenyl diphosphate from 1-deoxy-D-xylulose 5-phosphate: step 2/6.</text>
</comment>
<evidence type="ECO:0000256" key="4">
    <source>
        <dbReference type="ARBA" id="ARBA00004709"/>
    </source>
</evidence>
<evidence type="ECO:0000256" key="1">
    <source>
        <dbReference type="ARBA" id="ARBA00000200"/>
    </source>
</evidence>
<dbReference type="NCBIfam" id="TIGR00453">
    <property type="entry name" value="ispD"/>
    <property type="match status" value="1"/>
</dbReference>
<dbReference type="Pfam" id="PF01128">
    <property type="entry name" value="IspD"/>
    <property type="match status" value="1"/>
</dbReference>
<evidence type="ECO:0000256" key="13">
    <source>
        <dbReference type="ARBA" id="ARBA00023268"/>
    </source>
</evidence>
<comment type="caution">
    <text evidence="16">The sequence shown here is derived from an EMBL/GenBank/DDBJ whole genome shotgun (WGS) entry which is preliminary data.</text>
</comment>
<keyword evidence="8 14" id="KW-0808">Transferase</keyword>
<proteinExistence type="inferred from homology"/>
<comment type="similarity">
    <text evidence="14">In the C-terminal section; belongs to the IspF family.</text>
</comment>
<dbReference type="EC" id="2.7.7.60" evidence="14"/>
<feature type="site" description="Transition state stabilizer" evidence="14">
    <location>
        <position position="351"/>
    </location>
</feature>
<feature type="binding site" evidence="14">
    <location>
        <position position="360"/>
    </location>
    <ligand>
        <name>4-CDP-2-C-methyl-D-erythritol 2-phosphate</name>
        <dbReference type="ChEBI" id="CHEBI:57919"/>
    </ligand>
</feature>
<dbReference type="Gene3D" id="3.90.550.10">
    <property type="entry name" value="Spore Coat Polysaccharide Biosynthesis Protein SpsA, Chain A"/>
    <property type="match status" value="1"/>
</dbReference>
<dbReference type="PROSITE" id="PS01350">
    <property type="entry name" value="ISPF"/>
    <property type="match status" value="1"/>
</dbReference>
<dbReference type="InterPro" id="IPR026596">
    <property type="entry name" value="IspD/F"/>
</dbReference>
<evidence type="ECO:0000256" key="12">
    <source>
        <dbReference type="ARBA" id="ARBA00023239"/>
    </source>
</evidence>
<dbReference type="GO" id="GO:0050518">
    <property type="term" value="F:2-C-methyl-D-erythritol 4-phosphate cytidylyltransferase activity"/>
    <property type="evidence" value="ECO:0007669"/>
    <property type="project" value="UniProtKB-UniRule"/>
</dbReference>
<keyword evidence="9 14" id="KW-0548">Nucleotidyltransferase</keyword>
<dbReference type="HAMAP" id="MF_00108">
    <property type="entry name" value="IspD"/>
    <property type="match status" value="1"/>
</dbReference>
<feature type="site" description="Transition state stabilizer" evidence="14">
    <location>
        <position position="253"/>
    </location>
</feature>
<dbReference type="FunFam" id="3.90.550.10:FF:000003">
    <property type="entry name" value="2-C-methyl-D-erythritol 4-phosphate cytidylyltransferase"/>
    <property type="match status" value="1"/>
</dbReference>
<dbReference type="GO" id="GO:0008685">
    <property type="term" value="F:2-C-methyl-D-erythritol 2,4-cyclodiphosphate synthase activity"/>
    <property type="evidence" value="ECO:0007669"/>
    <property type="project" value="UniProtKB-UniRule"/>
</dbReference>
<dbReference type="Gene3D" id="3.30.1330.50">
    <property type="entry name" value="2-C-methyl-D-erythritol 2,4-cyclodiphosphate synthase"/>
    <property type="match status" value="1"/>
</dbReference>
<dbReference type="EC" id="4.6.1.12" evidence="14"/>
<feature type="binding site" evidence="14">
    <location>
        <position position="229"/>
    </location>
    <ligand>
        <name>a divalent metal cation</name>
        <dbReference type="ChEBI" id="CHEBI:60240"/>
    </ligand>
</feature>
<dbReference type="HAMAP" id="MF_01520">
    <property type="entry name" value="IspDF"/>
    <property type="match status" value="1"/>
</dbReference>
<sequence>MSIDAVVLAAGRGTRFGGDAPKQYLPLDGSTVLARALDAFLAHAAIRRVVAVIGAGDEGAFRAAVGPRADRVEVVTGGDTRQASVAAALAHLAVDPPERVLVHDGARPFLSAALIDRVARALDDADAVIPAVPVADTLKRIDHGRVAGTVPRDGLAQAQTPQGFRFAALRAAHAAMPGGATDDAMVMEAAGHPVRVVEGERTNHKITTPDDLPAARLTYPAVGKGFDVHRLTPGGPLILGGLTLDAPFHLAGHSDADVALHAITDALFGAIGDGDIGHHFPPSDPAWKGAASDQFLAFAADRVRAAGEICHVDLTIICERPKIGPVREAMRRRIAEIVGIAVERVSVKATTTERLGFTGRGEGIAAEAVATILRS</sequence>
<feature type="site" description="Transition state stabilizer" evidence="14">
    <location>
        <position position="15"/>
    </location>
</feature>
<dbReference type="Pfam" id="PF02542">
    <property type="entry name" value="YgbB"/>
    <property type="match status" value="1"/>
</dbReference>
<dbReference type="InterPro" id="IPR003526">
    <property type="entry name" value="MECDP_synthase"/>
</dbReference>
<dbReference type="CDD" id="cd00554">
    <property type="entry name" value="MECDP_synthase"/>
    <property type="match status" value="1"/>
</dbReference>
<dbReference type="AlphaFoldDB" id="A0A934MEJ8"/>
<feature type="binding site" evidence="14">
    <location>
        <position position="227"/>
    </location>
    <ligand>
        <name>a divalent metal cation</name>
        <dbReference type="ChEBI" id="CHEBI:60240"/>
    </ligand>
</feature>
<dbReference type="PANTHER" id="PTHR43181:SF1">
    <property type="entry name" value="2-C-METHYL-D-ERYTHRITOL 2,4-CYCLODIPHOSPHATE SYNTHASE, CHLOROPLASTIC"/>
    <property type="match status" value="1"/>
</dbReference>
<feature type="site" description="Positions MEP for the nucleophilic attack" evidence="14">
    <location>
        <position position="152"/>
    </location>
</feature>
<dbReference type="InterPro" id="IPR001228">
    <property type="entry name" value="IspD"/>
</dbReference>
<dbReference type="EMBL" id="JAEKJA010000001">
    <property type="protein sequence ID" value="MBJ3774448.1"/>
    <property type="molecule type" value="Genomic_DNA"/>
</dbReference>
<dbReference type="GO" id="GO:0016114">
    <property type="term" value="P:terpenoid biosynthetic process"/>
    <property type="evidence" value="ECO:0007669"/>
    <property type="project" value="InterPro"/>
</dbReference>
<keyword evidence="17" id="KW-1185">Reference proteome</keyword>
<name>A0A934MEJ8_9HYPH</name>
<evidence type="ECO:0000256" key="8">
    <source>
        <dbReference type="ARBA" id="ARBA00022679"/>
    </source>
</evidence>
<accession>A0A934MEJ8</accession>
<comment type="catalytic activity">
    <reaction evidence="1 14">
        <text>4-CDP-2-C-methyl-D-erythritol 2-phosphate = 2-C-methyl-D-erythritol 2,4-cyclic diphosphate + CMP</text>
        <dbReference type="Rhea" id="RHEA:23864"/>
        <dbReference type="ChEBI" id="CHEBI:57919"/>
        <dbReference type="ChEBI" id="CHEBI:58483"/>
        <dbReference type="ChEBI" id="CHEBI:60377"/>
        <dbReference type="EC" id="4.6.1.12"/>
    </reaction>
</comment>
<feature type="binding site" evidence="14">
    <location>
        <begin position="275"/>
        <end position="277"/>
    </location>
    <ligand>
        <name>4-CDP-2-C-methyl-D-erythritol 2-phosphate</name>
        <dbReference type="ChEBI" id="CHEBI:57919"/>
    </ligand>
</feature>
<keyword evidence="10 14" id="KW-0479">Metal-binding</keyword>
<comment type="similarity">
    <text evidence="14">In the N-terminal section; belongs to the IspD/TarI cytidylyltransferase family. IspD subfamily.</text>
</comment>
<dbReference type="InterPro" id="IPR020555">
    <property type="entry name" value="MECDP_synthase_CS"/>
</dbReference>
<dbReference type="InterPro" id="IPR018294">
    <property type="entry name" value="ISPD_synthase_CS"/>
</dbReference>
<comment type="pathway">
    <text evidence="4 14">Isoprenoid biosynthesis; isopentenyl diphosphate biosynthesis via DXP pathway; isopentenyl diphosphate from 1-deoxy-D-xylulose 5-phosphate: step 4/6.</text>
</comment>
<dbReference type="InterPro" id="IPR036571">
    <property type="entry name" value="MECDP_synthase_sf"/>
</dbReference>
<evidence type="ECO:0000256" key="3">
    <source>
        <dbReference type="ARBA" id="ARBA00001968"/>
    </source>
</evidence>
<evidence type="ECO:0000313" key="16">
    <source>
        <dbReference type="EMBL" id="MBJ3774448.1"/>
    </source>
</evidence>
<evidence type="ECO:0000256" key="10">
    <source>
        <dbReference type="ARBA" id="ARBA00022723"/>
    </source>
</evidence>
<evidence type="ECO:0000256" key="9">
    <source>
        <dbReference type="ARBA" id="ARBA00022695"/>
    </source>
</evidence>
<protein>
    <recommendedName>
        <fullName evidence="14">Bifunctional enzyme IspD/IspF</fullName>
    </recommendedName>
    <domain>
        <recommendedName>
            <fullName evidence="14">2-C-methyl-D-erythritol 4-phosphate cytidylyltransferase</fullName>
            <ecNumber evidence="14">2.7.7.60</ecNumber>
        </recommendedName>
        <alternativeName>
            <fullName evidence="14">4-diphosphocytidyl-2C-methyl-D-erythritol synthase</fullName>
        </alternativeName>
        <alternativeName>
            <fullName evidence="14">MEP cytidylyltransferase</fullName>
            <shortName evidence="14">MCT</shortName>
        </alternativeName>
    </domain>
    <domain>
        <recommendedName>
            <fullName evidence="14">2-C-methyl-D-erythritol 2,4-cyclodiphosphate synthase</fullName>
            <shortName evidence="14">MECDP-synthase</shortName>
            <shortName evidence="14">MECPP-synthase</shortName>
            <shortName evidence="14">MECPS</shortName>
            <ecNumber evidence="14">4.6.1.12</ecNumber>
        </recommendedName>
    </domain>
</protein>
<feature type="site" description="Transition state stabilizer" evidence="14">
    <location>
        <position position="22"/>
    </location>
</feature>
<comment type="caution">
    <text evidence="14">Lacks conserved residue(s) required for the propagation of feature annotation.</text>
</comment>
<comment type="cofactor">
    <cofactor evidence="3 14">
        <name>a divalent metal cation</name>
        <dbReference type="ChEBI" id="CHEBI:60240"/>
    </cofactor>
</comment>
<evidence type="ECO:0000259" key="15">
    <source>
        <dbReference type="Pfam" id="PF02542"/>
    </source>
</evidence>
<dbReference type="NCBIfam" id="NF006899">
    <property type="entry name" value="PRK09382.1"/>
    <property type="match status" value="1"/>
</dbReference>
<keyword evidence="12 14" id="KW-0456">Lyase</keyword>
<dbReference type="CDD" id="cd02516">
    <property type="entry name" value="CDP-ME_synthetase"/>
    <property type="match status" value="1"/>
</dbReference>